<dbReference type="WBParaSite" id="ASIM_0000724401-mRNA-1">
    <property type="protein sequence ID" value="ASIM_0000724401-mRNA-1"/>
    <property type="gene ID" value="ASIM_0000724401"/>
</dbReference>
<gene>
    <name evidence="1" type="ORF">ASIM_LOCUS7013</name>
</gene>
<keyword evidence="2" id="KW-1185">Reference proteome</keyword>
<dbReference type="Proteomes" id="UP000267096">
    <property type="component" value="Unassembled WGS sequence"/>
</dbReference>
<name>A0A0M3JHX9_ANISI</name>
<accession>A0A0M3JHX9</accession>
<evidence type="ECO:0000313" key="1">
    <source>
        <dbReference type="EMBL" id="VDK28319.1"/>
    </source>
</evidence>
<proteinExistence type="predicted"/>
<evidence type="ECO:0000313" key="3">
    <source>
        <dbReference type="WBParaSite" id="ASIM_0000724401-mRNA-1"/>
    </source>
</evidence>
<sequence length="102" mass="11924">MWWFRIKRIFSFYANFQNITYPLKQQQPLAGNVAAPPVESWNKTESMKQNTAPAGDLRQVIMPPERKEVDIEEHHQIEEPKPIGMFYCLDLFISSISLNIIT</sequence>
<reference evidence="1 2" key="2">
    <citation type="submission" date="2018-11" db="EMBL/GenBank/DDBJ databases">
        <authorList>
            <consortium name="Pathogen Informatics"/>
        </authorList>
    </citation>
    <scope>NUCLEOTIDE SEQUENCE [LARGE SCALE GENOMIC DNA]</scope>
</reference>
<evidence type="ECO:0000313" key="2">
    <source>
        <dbReference type="Proteomes" id="UP000267096"/>
    </source>
</evidence>
<protein>
    <submittedName>
        <fullName evidence="1 3">Uncharacterized protein</fullName>
    </submittedName>
</protein>
<reference evidence="3" key="1">
    <citation type="submission" date="2017-02" db="UniProtKB">
        <authorList>
            <consortium name="WormBaseParasite"/>
        </authorList>
    </citation>
    <scope>IDENTIFICATION</scope>
</reference>
<dbReference type="AlphaFoldDB" id="A0A0M3JHX9"/>
<organism evidence="3">
    <name type="scientific">Anisakis simplex</name>
    <name type="common">Herring worm</name>
    <dbReference type="NCBI Taxonomy" id="6269"/>
    <lineage>
        <taxon>Eukaryota</taxon>
        <taxon>Metazoa</taxon>
        <taxon>Ecdysozoa</taxon>
        <taxon>Nematoda</taxon>
        <taxon>Chromadorea</taxon>
        <taxon>Rhabditida</taxon>
        <taxon>Spirurina</taxon>
        <taxon>Ascaridomorpha</taxon>
        <taxon>Ascaridoidea</taxon>
        <taxon>Anisakidae</taxon>
        <taxon>Anisakis</taxon>
        <taxon>Anisakis simplex complex</taxon>
    </lineage>
</organism>
<dbReference type="EMBL" id="UYRR01016235">
    <property type="protein sequence ID" value="VDK28319.1"/>
    <property type="molecule type" value="Genomic_DNA"/>
</dbReference>